<dbReference type="Proteomes" id="UP001156691">
    <property type="component" value="Unassembled WGS sequence"/>
</dbReference>
<protein>
    <submittedName>
        <fullName evidence="6">Alanine racemase</fullName>
    </submittedName>
</protein>
<keyword evidence="2" id="KW-0805">Transcription regulation</keyword>
<dbReference type="InterPro" id="IPR010982">
    <property type="entry name" value="Lambda_DNA-bd_dom_sf"/>
</dbReference>
<dbReference type="RefSeq" id="WP_284338797.1">
    <property type="nucleotide sequence ID" value="NZ_BSNS01000003.1"/>
</dbReference>
<evidence type="ECO:0000256" key="1">
    <source>
        <dbReference type="ARBA" id="ARBA00022491"/>
    </source>
</evidence>
<keyword evidence="3" id="KW-0238">DNA-binding</keyword>
<dbReference type="PANTHER" id="PTHR30146">
    <property type="entry name" value="LACI-RELATED TRANSCRIPTIONAL REPRESSOR"/>
    <property type="match status" value="1"/>
</dbReference>
<dbReference type="PRINTS" id="PR00036">
    <property type="entry name" value="HTHLACI"/>
</dbReference>
<evidence type="ECO:0000313" key="6">
    <source>
        <dbReference type="EMBL" id="GLQ53348.1"/>
    </source>
</evidence>
<dbReference type="SMART" id="SM00354">
    <property type="entry name" value="HTH_LACI"/>
    <property type="match status" value="1"/>
</dbReference>
<organism evidence="6 7">
    <name type="scientific">Devosia nitrariae</name>
    <dbReference type="NCBI Taxonomy" id="2071872"/>
    <lineage>
        <taxon>Bacteria</taxon>
        <taxon>Pseudomonadati</taxon>
        <taxon>Pseudomonadota</taxon>
        <taxon>Alphaproteobacteria</taxon>
        <taxon>Hyphomicrobiales</taxon>
        <taxon>Devosiaceae</taxon>
        <taxon>Devosia</taxon>
    </lineage>
</organism>
<reference evidence="7" key="1">
    <citation type="journal article" date="2019" name="Int. J. Syst. Evol. Microbiol.">
        <title>The Global Catalogue of Microorganisms (GCM) 10K type strain sequencing project: providing services to taxonomists for standard genome sequencing and annotation.</title>
        <authorList>
            <consortium name="The Broad Institute Genomics Platform"/>
            <consortium name="The Broad Institute Genome Sequencing Center for Infectious Disease"/>
            <person name="Wu L."/>
            <person name="Ma J."/>
        </authorList>
    </citation>
    <scope>NUCLEOTIDE SEQUENCE [LARGE SCALE GENOMIC DNA]</scope>
    <source>
        <strain evidence="7">NBRC 112416</strain>
    </source>
</reference>
<dbReference type="Gene3D" id="1.10.260.40">
    <property type="entry name" value="lambda repressor-like DNA-binding domains"/>
    <property type="match status" value="1"/>
</dbReference>
<dbReference type="SUPFAM" id="SSF47413">
    <property type="entry name" value="lambda repressor-like DNA-binding domains"/>
    <property type="match status" value="1"/>
</dbReference>
<gene>
    <name evidence="6" type="ORF">GCM10010862_06060</name>
</gene>
<sequence length="360" mass="39522">MATIYDVAKAAGVSPKTVSRVLNGDAPVNEKTRAAVHAAIGQLNYVPSSAARTMRSQRSGLVGMITGAISTSPHFEPTGLPEIYLVQGAQRVFAEHNLTLLIADTGGHAERVPDLLHTFLEHRVEGILYVAEYHQEVHLPGNLRGRHMVLVNCFDAVGTPCVLPDDEGGQFAVVDGLIGKGHTRIGFLTLPERQAARPHRTEGYRKALAKHGIAFDEDLVIAGAISDVAHEYDLLWDALDRLLRIPDPPTVICCANDKMAMRVYGLLRERGLEIPKDICLVGYDDYRMISEHMHPPLSSVDLPYGAMGARAAAKLIRLISGTSKPNEPSRELVSGPVAWRESVRPRDRVVTPFQTWRRET</sequence>
<comment type="caution">
    <text evidence="6">The sequence shown here is derived from an EMBL/GenBank/DDBJ whole genome shotgun (WGS) entry which is preliminary data.</text>
</comment>
<dbReference type="InterPro" id="IPR046335">
    <property type="entry name" value="LacI/GalR-like_sensor"/>
</dbReference>
<dbReference type="PANTHER" id="PTHR30146:SF148">
    <property type="entry name" value="HTH-TYPE TRANSCRIPTIONAL REPRESSOR PURR-RELATED"/>
    <property type="match status" value="1"/>
</dbReference>
<dbReference type="EMBL" id="BSNS01000003">
    <property type="protein sequence ID" value="GLQ53348.1"/>
    <property type="molecule type" value="Genomic_DNA"/>
</dbReference>
<evidence type="ECO:0000256" key="4">
    <source>
        <dbReference type="ARBA" id="ARBA00023163"/>
    </source>
</evidence>
<dbReference type="SUPFAM" id="SSF53822">
    <property type="entry name" value="Periplasmic binding protein-like I"/>
    <property type="match status" value="1"/>
</dbReference>
<proteinExistence type="predicted"/>
<keyword evidence="1" id="KW-0678">Repressor</keyword>
<dbReference type="InterPro" id="IPR028082">
    <property type="entry name" value="Peripla_BP_I"/>
</dbReference>
<dbReference type="PROSITE" id="PS00356">
    <property type="entry name" value="HTH_LACI_1"/>
    <property type="match status" value="1"/>
</dbReference>
<dbReference type="CDD" id="cd06288">
    <property type="entry name" value="PBP1_sucrose_transcription_regulator"/>
    <property type="match status" value="1"/>
</dbReference>
<keyword evidence="7" id="KW-1185">Reference proteome</keyword>
<dbReference type="CDD" id="cd01392">
    <property type="entry name" value="HTH_LacI"/>
    <property type="match status" value="1"/>
</dbReference>
<dbReference type="Pfam" id="PF00356">
    <property type="entry name" value="LacI"/>
    <property type="match status" value="1"/>
</dbReference>
<dbReference type="Gene3D" id="3.40.50.2300">
    <property type="match status" value="2"/>
</dbReference>
<evidence type="ECO:0000313" key="7">
    <source>
        <dbReference type="Proteomes" id="UP001156691"/>
    </source>
</evidence>
<keyword evidence="4" id="KW-0804">Transcription</keyword>
<dbReference type="PROSITE" id="PS50932">
    <property type="entry name" value="HTH_LACI_2"/>
    <property type="match status" value="1"/>
</dbReference>
<evidence type="ECO:0000256" key="2">
    <source>
        <dbReference type="ARBA" id="ARBA00023015"/>
    </source>
</evidence>
<accession>A0ABQ5W0W0</accession>
<dbReference type="InterPro" id="IPR000843">
    <property type="entry name" value="HTH_LacI"/>
</dbReference>
<evidence type="ECO:0000256" key="3">
    <source>
        <dbReference type="ARBA" id="ARBA00023125"/>
    </source>
</evidence>
<feature type="domain" description="HTH lacI-type" evidence="5">
    <location>
        <begin position="2"/>
        <end position="56"/>
    </location>
</feature>
<evidence type="ECO:0000259" key="5">
    <source>
        <dbReference type="PROSITE" id="PS50932"/>
    </source>
</evidence>
<dbReference type="Pfam" id="PF13377">
    <property type="entry name" value="Peripla_BP_3"/>
    <property type="match status" value="1"/>
</dbReference>
<name>A0ABQ5W0W0_9HYPH</name>